<dbReference type="InterPro" id="IPR039280">
    <property type="entry name" value="VUP"/>
</dbReference>
<reference evidence="1" key="1">
    <citation type="submission" date="2020-09" db="EMBL/GenBank/DDBJ databases">
        <title>Genome-Enabled Discovery of Anthraquinone Biosynthesis in Senna tora.</title>
        <authorList>
            <person name="Kang S.-H."/>
            <person name="Pandey R.P."/>
            <person name="Lee C.-M."/>
            <person name="Sim J.-S."/>
            <person name="Jeong J.-T."/>
            <person name="Choi B.-S."/>
            <person name="Jung M."/>
            <person name="Ginzburg D."/>
            <person name="Zhao K."/>
            <person name="Won S.Y."/>
            <person name="Oh T.-J."/>
            <person name="Yu Y."/>
            <person name="Kim N.-H."/>
            <person name="Lee O.R."/>
            <person name="Lee T.-H."/>
            <person name="Bashyal P."/>
            <person name="Kim T.-S."/>
            <person name="Lee W.-H."/>
            <person name="Kawkins C."/>
            <person name="Kim C.-K."/>
            <person name="Kim J.S."/>
            <person name="Ahn B.O."/>
            <person name="Rhee S.Y."/>
            <person name="Sohng J.K."/>
        </authorList>
    </citation>
    <scope>NUCLEOTIDE SEQUENCE</scope>
    <source>
        <tissue evidence="1">Leaf</tissue>
    </source>
</reference>
<accession>A0A834WNA0</accession>
<dbReference type="GO" id="GO:0010089">
    <property type="term" value="P:xylem development"/>
    <property type="evidence" value="ECO:0007669"/>
    <property type="project" value="InterPro"/>
</dbReference>
<dbReference type="OrthoDB" id="779856at2759"/>
<evidence type="ECO:0000313" key="2">
    <source>
        <dbReference type="Proteomes" id="UP000634136"/>
    </source>
</evidence>
<dbReference type="AlphaFoldDB" id="A0A834WNA0"/>
<name>A0A834WNA0_9FABA</name>
<dbReference type="PANTHER" id="PTHR33974">
    <property type="entry name" value="VASCULAR-RELATED UNKNOWN PROTEIN 1-RELATED"/>
    <property type="match status" value="1"/>
</dbReference>
<proteinExistence type="predicted"/>
<gene>
    <name evidence="1" type="ORF">G2W53_021273</name>
</gene>
<comment type="caution">
    <text evidence="1">The sequence shown here is derived from an EMBL/GenBank/DDBJ whole genome shotgun (WGS) entry which is preliminary data.</text>
</comment>
<keyword evidence="2" id="KW-1185">Reference proteome</keyword>
<organism evidence="1 2">
    <name type="scientific">Senna tora</name>
    <dbReference type="NCBI Taxonomy" id="362788"/>
    <lineage>
        <taxon>Eukaryota</taxon>
        <taxon>Viridiplantae</taxon>
        <taxon>Streptophyta</taxon>
        <taxon>Embryophyta</taxon>
        <taxon>Tracheophyta</taxon>
        <taxon>Spermatophyta</taxon>
        <taxon>Magnoliopsida</taxon>
        <taxon>eudicotyledons</taxon>
        <taxon>Gunneridae</taxon>
        <taxon>Pentapetalae</taxon>
        <taxon>rosids</taxon>
        <taxon>fabids</taxon>
        <taxon>Fabales</taxon>
        <taxon>Fabaceae</taxon>
        <taxon>Caesalpinioideae</taxon>
        <taxon>Cassia clade</taxon>
        <taxon>Senna</taxon>
    </lineage>
</organism>
<protein>
    <submittedName>
        <fullName evidence="1">Vascular-related protein 1</fullName>
    </submittedName>
</protein>
<sequence>MHHISLCLDMAKSGGGSGEESGWTSYFEDFSNSSCFTLPPPTTLPPSASNNSLLSDAASACNNHLLLPSKLNFKKLTRTKQIISELDDPLEDTASSPVGELLHPSEIIMNSRKMDDQLDASNITPMGKGFRGHYSESEIYYDDDDERNLKGEEDSSSTIACTDLKKRGLCLVPLSMLVNYLR</sequence>
<dbReference type="Proteomes" id="UP000634136">
    <property type="component" value="Unassembled WGS sequence"/>
</dbReference>
<dbReference type="PANTHER" id="PTHR33974:SF2">
    <property type="entry name" value="VASCULAR-RELATED UNKNOWN PROTEIN 1"/>
    <property type="match status" value="1"/>
</dbReference>
<evidence type="ECO:0000313" key="1">
    <source>
        <dbReference type="EMBL" id="KAF7823129.1"/>
    </source>
</evidence>
<dbReference type="EMBL" id="JAAIUW010000007">
    <property type="protein sequence ID" value="KAF7823129.1"/>
    <property type="molecule type" value="Genomic_DNA"/>
</dbReference>